<feature type="non-terminal residue" evidence="1">
    <location>
        <position position="88"/>
    </location>
</feature>
<gene>
    <name evidence="1" type="ORF">FQN60_011228</name>
</gene>
<dbReference type="AlphaFoldDB" id="A0A5J5DR91"/>
<dbReference type="EMBL" id="VOFY01000001">
    <property type="protein sequence ID" value="KAA8595937.1"/>
    <property type="molecule type" value="Genomic_DNA"/>
</dbReference>
<organism evidence="1 2">
    <name type="scientific">Etheostoma spectabile</name>
    <name type="common">orangethroat darter</name>
    <dbReference type="NCBI Taxonomy" id="54343"/>
    <lineage>
        <taxon>Eukaryota</taxon>
        <taxon>Metazoa</taxon>
        <taxon>Chordata</taxon>
        <taxon>Craniata</taxon>
        <taxon>Vertebrata</taxon>
        <taxon>Euteleostomi</taxon>
        <taxon>Actinopterygii</taxon>
        <taxon>Neopterygii</taxon>
        <taxon>Teleostei</taxon>
        <taxon>Neoteleostei</taxon>
        <taxon>Acanthomorphata</taxon>
        <taxon>Eupercaria</taxon>
        <taxon>Perciformes</taxon>
        <taxon>Percoidei</taxon>
        <taxon>Percidae</taxon>
        <taxon>Etheostomatinae</taxon>
        <taxon>Etheostoma</taxon>
    </lineage>
</organism>
<dbReference type="Proteomes" id="UP000327493">
    <property type="component" value="Chromosome 1"/>
</dbReference>
<accession>A0A5J5DR91</accession>
<keyword evidence="2" id="KW-1185">Reference proteome</keyword>
<reference evidence="1 2" key="1">
    <citation type="submission" date="2019-08" db="EMBL/GenBank/DDBJ databases">
        <title>A chromosome-level genome assembly, high-density linkage maps, and genome scans reveal the genomic architecture of hybrid incompatibilities underlying speciation via character displacement in darters (Percidae: Etheostominae).</title>
        <authorList>
            <person name="Moran R.L."/>
            <person name="Catchen J.M."/>
            <person name="Fuller R.C."/>
        </authorList>
    </citation>
    <scope>NUCLEOTIDE SEQUENCE [LARGE SCALE GENOMIC DNA]</scope>
    <source>
        <strain evidence="1">EspeVRDwgs_2016</strain>
        <tissue evidence="1">Muscle</tissue>
    </source>
</reference>
<evidence type="ECO:0000313" key="2">
    <source>
        <dbReference type="Proteomes" id="UP000327493"/>
    </source>
</evidence>
<evidence type="ECO:0000313" key="1">
    <source>
        <dbReference type="EMBL" id="KAA8595937.1"/>
    </source>
</evidence>
<sequence length="88" mass="9802">MARKVEYLLSGLYTLYNKSGVNLASLKGYPGIVRHLEEKSQEATNISAVLRAKIKGFLNKGKDGGVLRFCCLLHDTIYKLSNLSRSLQ</sequence>
<comment type="caution">
    <text evidence="1">The sequence shown here is derived from an EMBL/GenBank/DDBJ whole genome shotgun (WGS) entry which is preliminary data.</text>
</comment>
<protein>
    <submittedName>
        <fullName evidence="1">Uncharacterized protein</fullName>
    </submittedName>
</protein>
<proteinExistence type="predicted"/>
<name>A0A5J5DR91_9PERO</name>